<feature type="compositionally biased region" description="Basic and acidic residues" evidence="1">
    <location>
        <begin position="357"/>
        <end position="368"/>
    </location>
</feature>
<keyword evidence="3" id="KW-1185">Reference proteome</keyword>
<name>A0ABR0KAR2_9EURO</name>
<dbReference type="EMBL" id="JAVRRG010000052">
    <property type="protein sequence ID" value="KAK5092834.1"/>
    <property type="molecule type" value="Genomic_DNA"/>
</dbReference>
<dbReference type="Gene3D" id="4.10.60.10">
    <property type="entry name" value="Zinc finger, CCHC-type"/>
    <property type="match status" value="1"/>
</dbReference>
<feature type="compositionally biased region" description="Low complexity" evidence="1">
    <location>
        <begin position="506"/>
        <end position="521"/>
    </location>
</feature>
<feature type="compositionally biased region" description="Basic residues" evidence="1">
    <location>
        <begin position="1"/>
        <end position="12"/>
    </location>
</feature>
<feature type="region of interest" description="Disordered" evidence="1">
    <location>
        <begin position="116"/>
        <end position="211"/>
    </location>
</feature>
<reference evidence="2 3" key="1">
    <citation type="submission" date="2023-08" db="EMBL/GenBank/DDBJ databases">
        <title>Black Yeasts Isolated from many extreme environments.</title>
        <authorList>
            <person name="Coleine C."/>
            <person name="Stajich J.E."/>
            <person name="Selbmann L."/>
        </authorList>
    </citation>
    <scope>NUCLEOTIDE SEQUENCE [LARGE SCALE GENOMIC DNA]</scope>
    <source>
        <strain evidence="2 3">CCFEE 5885</strain>
    </source>
</reference>
<feature type="compositionally biased region" description="Basic and acidic residues" evidence="1">
    <location>
        <begin position="335"/>
        <end position="347"/>
    </location>
</feature>
<evidence type="ECO:0000313" key="2">
    <source>
        <dbReference type="EMBL" id="KAK5092834.1"/>
    </source>
</evidence>
<gene>
    <name evidence="2" type="ORF">LTR24_004875</name>
</gene>
<feature type="compositionally biased region" description="Polar residues" evidence="1">
    <location>
        <begin position="116"/>
        <end position="134"/>
    </location>
</feature>
<evidence type="ECO:0000313" key="3">
    <source>
        <dbReference type="Proteomes" id="UP001345013"/>
    </source>
</evidence>
<feature type="compositionally biased region" description="Pro residues" evidence="1">
    <location>
        <begin position="474"/>
        <end position="494"/>
    </location>
</feature>
<proteinExistence type="predicted"/>
<feature type="compositionally biased region" description="Basic and acidic residues" evidence="1">
    <location>
        <begin position="58"/>
        <end position="71"/>
    </location>
</feature>
<evidence type="ECO:0008006" key="4">
    <source>
        <dbReference type="Google" id="ProtNLM"/>
    </source>
</evidence>
<protein>
    <recommendedName>
        <fullName evidence="4">CCHC-type domain-containing protein</fullName>
    </recommendedName>
</protein>
<feature type="region of interest" description="Disordered" evidence="1">
    <location>
        <begin position="1"/>
        <end position="71"/>
    </location>
</feature>
<organism evidence="2 3">
    <name type="scientific">Lithohypha guttulata</name>
    <dbReference type="NCBI Taxonomy" id="1690604"/>
    <lineage>
        <taxon>Eukaryota</taxon>
        <taxon>Fungi</taxon>
        <taxon>Dikarya</taxon>
        <taxon>Ascomycota</taxon>
        <taxon>Pezizomycotina</taxon>
        <taxon>Eurotiomycetes</taxon>
        <taxon>Chaetothyriomycetidae</taxon>
        <taxon>Chaetothyriales</taxon>
        <taxon>Trichomeriaceae</taxon>
        <taxon>Lithohypha</taxon>
    </lineage>
</organism>
<accession>A0ABR0KAR2</accession>
<feature type="compositionally biased region" description="Basic and acidic residues" evidence="1">
    <location>
        <begin position="399"/>
        <end position="411"/>
    </location>
</feature>
<dbReference type="Proteomes" id="UP001345013">
    <property type="component" value="Unassembled WGS sequence"/>
</dbReference>
<feature type="region of interest" description="Disordered" evidence="1">
    <location>
        <begin position="335"/>
        <end position="555"/>
    </location>
</feature>
<sequence length="555" mass="61926">MARTKNRSKRKGPAVPPAGESRTAVTGNKGRKRSAALASTADSRNSQEPARKRRKHLPKDNRRQDNTVGTEDLRDFTSFSSLHNTHFATGQSSMPVQNLGNNRLRSGFHYARRIQRSASHPGTPSDSGDGSNSPAPEVYDLDTEDDDGGITLNVQGNDNAPIVISDDEGSEREDGQINESSDLEEGQERDHVQTRSRGDNMQLDTSDEMPSEAVRDVDFVVDSTSAMPQVHLKDLNPDQLENQIRYAFWHLQRDQIDLSRLARCLHCQAEGHIDEKCPQKICLHCGAFAQHYAVLCPQVKRSKTSMAPRWSLKSLDPEQIVNLSIQSGMDKLEKDAQNRGMRPEGLKIRGRANQHQADSRRRDPRNSDSDDLENFLSHPPRARNDRRHAPPVQPPQDQFHYRPGDNARYDRYAAPTGSESYRPPRNNFYATDSFGGRRSRSPQSLGRYDVHRSPSPVGSYNSYRPGHYPQSRRSPPPSRSNIPPRPPPTLPRPAPGVAIQLPTRKSSNTSIAGAASAATANLPRKPPLLADGNPMTRSRDNEPRKPRAPKKAHKK</sequence>
<feature type="compositionally biased region" description="Basic residues" evidence="1">
    <location>
        <begin position="546"/>
        <end position="555"/>
    </location>
</feature>
<feature type="compositionally biased region" description="Basic and acidic residues" evidence="1">
    <location>
        <begin position="186"/>
        <end position="198"/>
    </location>
</feature>
<comment type="caution">
    <text evidence="2">The sequence shown here is derived from an EMBL/GenBank/DDBJ whole genome shotgun (WGS) entry which is preliminary data.</text>
</comment>
<feature type="compositionally biased region" description="Acidic residues" evidence="1">
    <location>
        <begin position="139"/>
        <end position="148"/>
    </location>
</feature>
<evidence type="ECO:0000256" key="1">
    <source>
        <dbReference type="SAM" id="MobiDB-lite"/>
    </source>
</evidence>